<name>A7RJ39_NEMVE</name>
<dbReference type="STRING" id="45351.A7RJ39"/>
<evidence type="ECO:0000256" key="1">
    <source>
        <dbReference type="SAM" id="MobiDB-lite"/>
    </source>
</evidence>
<dbReference type="InParanoid" id="A7RJ39"/>
<keyword evidence="3" id="KW-1185">Reference proteome</keyword>
<feature type="compositionally biased region" description="Polar residues" evidence="1">
    <location>
        <begin position="329"/>
        <end position="347"/>
    </location>
</feature>
<dbReference type="Proteomes" id="UP000001593">
    <property type="component" value="Unassembled WGS sequence"/>
</dbReference>
<sequence>MVNLQDASGSMINLREASKRMVNLRRAPESNILTFSEEEKEKPIQISQASEIAKTQMKNLENQEGVVEVHALNKHKSKPQEKQGGAKHKNSCQSEYKKLVNKPEIKPTKMTIRSYTGEKIPITGVCHTTFICSGKKDEVFFVIVPQECQAILGLETCENFKLITRVNTVIKDSTMGDNNNSDNSTFKDEIMKEFADVFEGGYIFGIVILQKHTLSVWKVSCCRMNRKLRTKCFHYKPQTCLRAKQERLKQKQFYDIKSKPLRPLDKNETARMREKNCWSKKAVVCKKLTDRSYKVKAEDGGVYVRNRIHLLPTKEKYEELPVTVDDESNSVMSPESKTQQVVNTPQKGTVVDKDPVVPRSQRQINKPQRLIEEF</sequence>
<dbReference type="HOGENOM" id="CLU_740349_0_0_1"/>
<evidence type="ECO:0000313" key="3">
    <source>
        <dbReference type="Proteomes" id="UP000001593"/>
    </source>
</evidence>
<organism evidence="2 3">
    <name type="scientific">Nematostella vectensis</name>
    <name type="common">Starlet sea anemone</name>
    <dbReference type="NCBI Taxonomy" id="45351"/>
    <lineage>
        <taxon>Eukaryota</taxon>
        <taxon>Metazoa</taxon>
        <taxon>Cnidaria</taxon>
        <taxon>Anthozoa</taxon>
        <taxon>Hexacorallia</taxon>
        <taxon>Actiniaria</taxon>
        <taxon>Edwardsiidae</taxon>
        <taxon>Nematostella</taxon>
    </lineage>
</organism>
<feature type="region of interest" description="Disordered" evidence="1">
    <location>
        <begin position="327"/>
        <end position="374"/>
    </location>
</feature>
<accession>A7RJ39</accession>
<dbReference type="PANTHER" id="PTHR33244">
    <property type="entry name" value="INTEGRASE CATALYTIC DOMAIN-CONTAINING PROTEIN-RELATED"/>
    <property type="match status" value="1"/>
</dbReference>
<dbReference type="AlphaFoldDB" id="A7RJ39"/>
<proteinExistence type="predicted"/>
<protein>
    <submittedName>
        <fullName evidence="2">Uncharacterized protein</fullName>
    </submittedName>
</protein>
<evidence type="ECO:0000313" key="2">
    <source>
        <dbReference type="EMBL" id="EDO48509.1"/>
    </source>
</evidence>
<dbReference type="PANTHER" id="PTHR33244:SF3">
    <property type="entry name" value="PEPTIDASE A2 DOMAIN-CONTAINING PROTEIN"/>
    <property type="match status" value="1"/>
</dbReference>
<dbReference type="EMBL" id="DS469513">
    <property type="protein sequence ID" value="EDO48509.1"/>
    <property type="molecule type" value="Genomic_DNA"/>
</dbReference>
<gene>
    <name evidence="2" type="ORF">NEMVEDRAFT_v1g197863</name>
</gene>
<reference evidence="2 3" key="1">
    <citation type="journal article" date="2007" name="Science">
        <title>Sea anemone genome reveals ancestral eumetazoan gene repertoire and genomic organization.</title>
        <authorList>
            <person name="Putnam N.H."/>
            <person name="Srivastava M."/>
            <person name="Hellsten U."/>
            <person name="Dirks B."/>
            <person name="Chapman J."/>
            <person name="Salamov A."/>
            <person name="Terry A."/>
            <person name="Shapiro H."/>
            <person name="Lindquist E."/>
            <person name="Kapitonov V.V."/>
            <person name="Jurka J."/>
            <person name="Genikhovich G."/>
            <person name="Grigoriev I.V."/>
            <person name="Lucas S.M."/>
            <person name="Steele R.E."/>
            <person name="Finnerty J.R."/>
            <person name="Technau U."/>
            <person name="Martindale M.Q."/>
            <person name="Rokhsar D.S."/>
        </authorList>
    </citation>
    <scope>NUCLEOTIDE SEQUENCE [LARGE SCALE GENOMIC DNA]</scope>
    <source>
        <strain evidence="3">CH2 X CH6</strain>
    </source>
</reference>